<name>A0ABS8L5F5_9XANT</name>
<comment type="caution">
    <text evidence="2">The sequence shown here is derived from an EMBL/GenBank/DDBJ whole genome shotgun (WGS) entry which is preliminary data.</text>
</comment>
<dbReference type="Proteomes" id="UP001430544">
    <property type="component" value="Unassembled WGS sequence"/>
</dbReference>
<protein>
    <submittedName>
        <fullName evidence="2">Uncharacterized protein</fullName>
    </submittedName>
</protein>
<evidence type="ECO:0000313" key="3">
    <source>
        <dbReference type="Proteomes" id="UP001430544"/>
    </source>
</evidence>
<reference evidence="2" key="1">
    <citation type="submission" date="2021-11" db="EMBL/GenBank/DDBJ databases">
        <title>Genome resources and taxonomic validation of 89 Xanthomonas strains.</title>
        <authorList>
            <person name="Tambong J.T."/>
        </authorList>
    </citation>
    <scope>NUCLEOTIDE SEQUENCE</scope>
    <source>
        <strain evidence="2">Bv 5-4A</strain>
    </source>
</reference>
<organism evidence="2 3">
    <name type="scientific">Xanthomonas vesicatoria</name>
    <dbReference type="NCBI Taxonomy" id="56460"/>
    <lineage>
        <taxon>Bacteria</taxon>
        <taxon>Pseudomonadati</taxon>
        <taxon>Pseudomonadota</taxon>
        <taxon>Gammaproteobacteria</taxon>
        <taxon>Lysobacterales</taxon>
        <taxon>Lysobacteraceae</taxon>
        <taxon>Xanthomonas</taxon>
    </lineage>
</organism>
<gene>
    <name evidence="2" type="ORF">LN473_02955</name>
</gene>
<keyword evidence="3" id="KW-1185">Reference proteome</keyword>
<evidence type="ECO:0000313" key="2">
    <source>
        <dbReference type="EMBL" id="MCC8620967.1"/>
    </source>
</evidence>
<evidence type="ECO:0000256" key="1">
    <source>
        <dbReference type="SAM" id="MobiDB-lite"/>
    </source>
</evidence>
<proteinExistence type="predicted"/>
<feature type="region of interest" description="Disordered" evidence="1">
    <location>
        <begin position="47"/>
        <end position="72"/>
    </location>
</feature>
<dbReference type="RefSeq" id="WP_126936855.1">
    <property type="nucleotide sequence ID" value="NZ_CP018470.1"/>
</dbReference>
<accession>A0ABS8L5F5</accession>
<sequence>MTYFALPPRAAATPCLALVTLVPALALMTTAHMRRLAASEVRHLFQDDASDDASSPHSPDHALCAEPPAGFE</sequence>
<dbReference type="EMBL" id="JAJIUN010000009">
    <property type="protein sequence ID" value="MCC8620967.1"/>
    <property type="molecule type" value="Genomic_DNA"/>
</dbReference>